<feature type="signal peptide" evidence="2">
    <location>
        <begin position="1"/>
        <end position="21"/>
    </location>
</feature>
<protein>
    <submittedName>
        <fullName evidence="3">Tripartite tricarboxylate transporter substrate binding protein</fullName>
    </submittedName>
</protein>
<name>A0ABT9E2Y6_9PROT</name>
<dbReference type="InterPro" id="IPR005064">
    <property type="entry name" value="BUG"/>
</dbReference>
<comment type="similarity">
    <text evidence="1">Belongs to the UPF0065 (bug) family.</text>
</comment>
<dbReference type="SUPFAM" id="SSF53850">
    <property type="entry name" value="Periplasmic binding protein-like II"/>
    <property type="match status" value="1"/>
</dbReference>
<evidence type="ECO:0000313" key="3">
    <source>
        <dbReference type="EMBL" id="MDO9710529.1"/>
    </source>
</evidence>
<dbReference type="Gene3D" id="3.40.190.150">
    <property type="entry name" value="Bordetella uptake gene, domain 1"/>
    <property type="match status" value="1"/>
</dbReference>
<accession>A0ABT9E2Y6</accession>
<evidence type="ECO:0000256" key="1">
    <source>
        <dbReference type="ARBA" id="ARBA00006987"/>
    </source>
</evidence>
<dbReference type="Proteomes" id="UP001243009">
    <property type="component" value="Unassembled WGS sequence"/>
</dbReference>
<dbReference type="EMBL" id="JAUTWS010000018">
    <property type="protein sequence ID" value="MDO9710529.1"/>
    <property type="molecule type" value="Genomic_DNA"/>
</dbReference>
<sequence>MTPTRRAALAALLALPSAVRAQPPSWSPDRPVRIVVPYPPGGPTDILARALAAALTEAWRQPVVVENRPGAGSTIGTEAVARAAPDGTTLLLAATAHVMNPALMPKLPFDPVRDFTAILNCAFHPMLLAVHPSTGIADLAGFVAAAKARPGALTMGSAGIGNASHLAMALFASVAGIELTHVPFSGAAPAQTAILAGQVSGGFLNTTVAVPQIRAGALRGLAVADARRWREVPDLPSFAELGYPGAEAGSWYGVLAPAGLPQLRLAQLHRDILAALRRPELRERIAAAGLDPLETGPEEFQAQLAAETAKWARVVREAGIRPD</sequence>
<dbReference type="PANTHER" id="PTHR42928:SF5">
    <property type="entry name" value="BLR1237 PROTEIN"/>
    <property type="match status" value="1"/>
</dbReference>
<dbReference type="Pfam" id="PF03401">
    <property type="entry name" value="TctC"/>
    <property type="match status" value="1"/>
</dbReference>
<evidence type="ECO:0000313" key="4">
    <source>
        <dbReference type="Proteomes" id="UP001243009"/>
    </source>
</evidence>
<organism evidence="3 4">
    <name type="scientific">Paracraurococcus lichenis</name>
    <dbReference type="NCBI Taxonomy" id="3064888"/>
    <lineage>
        <taxon>Bacteria</taxon>
        <taxon>Pseudomonadati</taxon>
        <taxon>Pseudomonadota</taxon>
        <taxon>Alphaproteobacteria</taxon>
        <taxon>Acetobacterales</taxon>
        <taxon>Roseomonadaceae</taxon>
        <taxon>Paracraurococcus</taxon>
    </lineage>
</organism>
<gene>
    <name evidence="3" type="ORF">Q7A36_19405</name>
</gene>
<comment type="caution">
    <text evidence="3">The sequence shown here is derived from an EMBL/GenBank/DDBJ whole genome shotgun (WGS) entry which is preliminary data.</text>
</comment>
<keyword evidence="4" id="KW-1185">Reference proteome</keyword>
<dbReference type="CDD" id="cd13578">
    <property type="entry name" value="PBP2_Bug27"/>
    <property type="match status" value="1"/>
</dbReference>
<dbReference type="Gene3D" id="3.40.190.10">
    <property type="entry name" value="Periplasmic binding protein-like II"/>
    <property type="match status" value="1"/>
</dbReference>
<evidence type="ECO:0000256" key="2">
    <source>
        <dbReference type="SAM" id="SignalP"/>
    </source>
</evidence>
<dbReference type="PANTHER" id="PTHR42928">
    <property type="entry name" value="TRICARBOXYLATE-BINDING PROTEIN"/>
    <property type="match status" value="1"/>
</dbReference>
<keyword evidence="2" id="KW-0732">Signal</keyword>
<reference evidence="3 4" key="1">
    <citation type="submission" date="2023-08" db="EMBL/GenBank/DDBJ databases">
        <title>The draft genome sequence of Paracraurococcus sp. LOR1-02.</title>
        <authorList>
            <person name="Kingkaew E."/>
            <person name="Tanasupawat S."/>
        </authorList>
    </citation>
    <scope>NUCLEOTIDE SEQUENCE [LARGE SCALE GENOMIC DNA]</scope>
    <source>
        <strain evidence="3 4">LOR1-02</strain>
    </source>
</reference>
<dbReference type="RefSeq" id="WP_305105390.1">
    <property type="nucleotide sequence ID" value="NZ_JAUTWS010000018.1"/>
</dbReference>
<dbReference type="PIRSF" id="PIRSF017082">
    <property type="entry name" value="YflP"/>
    <property type="match status" value="1"/>
</dbReference>
<dbReference type="InterPro" id="IPR042100">
    <property type="entry name" value="Bug_dom1"/>
</dbReference>
<proteinExistence type="inferred from homology"/>
<feature type="chain" id="PRO_5045684242" evidence="2">
    <location>
        <begin position="22"/>
        <end position="323"/>
    </location>
</feature>